<reference evidence="1" key="1">
    <citation type="submission" date="2020-05" db="EMBL/GenBank/DDBJ databases">
        <title>Chitinophaga laudate sp. nov., isolated from a tropical peat swamp.</title>
        <authorList>
            <person name="Goh C.B.S."/>
            <person name="Lee M.S."/>
            <person name="Parimannan S."/>
            <person name="Pasbakhsh P."/>
            <person name="Yule C.M."/>
            <person name="Rajandas H."/>
            <person name="Loke S."/>
            <person name="Croft L."/>
            <person name="Tan J.B.L."/>
        </authorList>
    </citation>
    <scope>NUCLEOTIDE SEQUENCE</scope>
    <source>
        <strain evidence="1">Mgbs1</strain>
    </source>
</reference>
<dbReference type="Proteomes" id="UP000281028">
    <property type="component" value="Unassembled WGS sequence"/>
</dbReference>
<evidence type="ECO:0000313" key="2">
    <source>
        <dbReference type="Proteomes" id="UP000281028"/>
    </source>
</evidence>
<keyword evidence="2" id="KW-1185">Reference proteome</keyword>
<organism evidence="1 2">
    <name type="scientific">Chitinophaga solisilvae</name>
    <dbReference type="NCBI Taxonomy" id="1233460"/>
    <lineage>
        <taxon>Bacteria</taxon>
        <taxon>Pseudomonadati</taxon>
        <taxon>Bacteroidota</taxon>
        <taxon>Chitinophagia</taxon>
        <taxon>Chitinophagales</taxon>
        <taxon>Chitinophagaceae</taxon>
        <taxon>Chitinophaga</taxon>
    </lineage>
</organism>
<dbReference type="EMBL" id="RIAR02000001">
    <property type="protein sequence ID" value="NSL87057.1"/>
    <property type="molecule type" value="Genomic_DNA"/>
</dbReference>
<dbReference type="AlphaFoldDB" id="A0A3S1CTK0"/>
<accession>A0A3S1CTK0</accession>
<dbReference type="OrthoDB" id="7348352at2"/>
<evidence type="ECO:0000313" key="1">
    <source>
        <dbReference type="EMBL" id="NSL87057.1"/>
    </source>
</evidence>
<proteinExistence type="predicted"/>
<comment type="caution">
    <text evidence="1">The sequence shown here is derived from an EMBL/GenBank/DDBJ whole genome shotgun (WGS) entry which is preliminary data.</text>
</comment>
<gene>
    <name evidence="1" type="ORF">ECE50_009465</name>
</gene>
<name>A0A3S1CTK0_9BACT</name>
<sequence length="187" mass="21200">MNRPPVFHFTASIMTLICCLLFCSIPYIQASPPQPGRGWRGIPWGASEAEVIRILGNEVVKNPEFGPEFNKSNNYIPLKIPQYTLSGEPFIVYFVFDRRTSGLAAIRMQKYNPADIIRLFDSLERLLTGKYGQPERIPGTGPRKAVWNLQEMLITLVATDHSSIGLSKDICIWYNPPRTIRSDTDKL</sequence>
<protein>
    <submittedName>
        <fullName evidence="1">Uncharacterized protein</fullName>
    </submittedName>
</protein>